<dbReference type="SMART" id="SM00220">
    <property type="entry name" value="S_TKc"/>
    <property type="match status" value="1"/>
</dbReference>
<gene>
    <name evidence="10" type="ORF">LITE_LOCUS14428</name>
</gene>
<dbReference type="FunFam" id="1.10.510.10:FF:000222">
    <property type="entry name" value="casein kinase 1-like protein HD16"/>
    <property type="match status" value="1"/>
</dbReference>
<evidence type="ECO:0000256" key="4">
    <source>
        <dbReference type="ARBA" id="ARBA00022741"/>
    </source>
</evidence>
<dbReference type="PROSITE" id="PS00108">
    <property type="entry name" value="PROTEIN_KINASE_ST"/>
    <property type="match status" value="1"/>
</dbReference>
<keyword evidence="6 7" id="KW-0067">ATP-binding</keyword>
<dbReference type="InterPro" id="IPR008271">
    <property type="entry name" value="Ser/Thr_kinase_AS"/>
</dbReference>
<dbReference type="Proteomes" id="UP001154282">
    <property type="component" value="Unassembled WGS sequence"/>
</dbReference>
<sequence>MDEYDSGERPEPEDEGSTAPLPEKVTVGGSPTYRIDRKLGKGGFGQVFVGRRIGAGPGAVEVCAFPVALKFEHRSSKGCNYGPPYEWQVYNALGGSHGVPRVHFKGCQSDYYVMVMDMLGPSLWDVWNNNSQTMSIEMVACIAIEAISILEKVHSRGYIHGDVKPENFLLGPPETPDERKLYLVDLGLATKWRDTSTGLHVEYDQRPDVFRGTMRYASVHAHLGRTGSRRDDLESLAYTLVFLLRGRLPWQGYQGEDKGFLVCKKKMATSPETLCCFCPQPFRQFVEYVVNLKFDEEPNYAKCISLFDGIVDPNPYIRPINTDGAQKLIYQVGQKRGRLTMEEEDGQPNKKIRMGMPATQWISIYNARRPMKQRYHYNVTDARLSQHVEKGNEDGLFISSVASCSNLWALIMDAGTGFTAQVYKLSPQFLDKEWIVEQWEKNYYISAVAGANNGSSLVVMSKGTQFLQQSYKVSDSFPSKWINKKWREGFYVTAMATAGSRWAIVMSRGAGFSAQVIELDFLYPSEGIHHRWDSGYRITSTAATRDQAAFVLSVPRRKPADETQETLRTSAFPTTHVKEKWAKNLYIASICYGRTVS</sequence>
<reference evidence="10" key="1">
    <citation type="submission" date="2022-08" db="EMBL/GenBank/DDBJ databases">
        <authorList>
            <person name="Gutierrez-Valencia J."/>
        </authorList>
    </citation>
    <scope>NUCLEOTIDE SEQUENCE</scope>
</reference>
<evidence type="ECO:0000256" key="8">
    <source>
        <dbReference type="SAM" id="MobiDB-lite"/>
    </source>
</evidence>
<organism evidence="10 11">
    <name type="scientific">Linum tenue</name>
    <dbReference type="NCBI Taxonomy" id="586396"/>
    <lineage>
        <taxon>Eukaryota</taxon>
        <taxon>Viridiplantae</taxon>
        <taxon>Streptophyta</taxon>
        <taxon>Embryophyta</taxon>
        <taxon>Tracheophyta</taxon>
        <taxon>Spermatophyta</taxon>
        <taxon>Magnoliopsida</taxon>
        <taxon>eudicotyledons</taxon>
        <taxon>Gunneridae</taxon>
        <taxon>Pentapetalae</taxon>
        <taxon>rosids</taxon>
        <taxon>fabids</taxon>
        <taxon>Malpighiales</taxon>
        <taxon>Linaceae</taxon>
        <taxon>Linum</taxon>
    </lineage>
</organism>
<dbReference type="InterPro" id="IPR050235">
    <property type="entry name" value="CK1_Ser-Thr_kinase"/>
</dbReference>
<keyword evidence="5" id="KW-0418">Kinase</keyword>
<dbReference type="CDD" id="cd14016">
    <property type="entry name" value="STKc_CK1"/>
    <property type="match status" value="1"/>
</dbReference>
<feature type="binding site" evidence="7">
    <location>
        <position position="70"/>
    </location>
    <ligand>
        <name>ATP</name>
        <dbReference type="ChEBI" id="CHEBI:30616"/>
    </ligand>
</feature>
<protein>
    <recommendedName>
        <fullName evidence="2">non-specific serine/threonine protein kinase</fullName>
        <ecNumber evidence="2">2.7.11.1</ecNumber>
    </recommendedName>
</protein>
<feature type="domain" description="Protein kinase" evidence="9">
    <location>
        <begin position="33"/>
        <end position="317"/>
    </location>
</feature>
<dbReference type="Gene3D" id="1.10.510.10">
    <property type="entry name" value="Transferase(Phosphotransferase) domain 1"/>
    <property type="match status" value="1"/>
</dbReference>
<evidence type="ECO:0000256" key="3">
    <source>
        <dbReference type="ARBA" id="ARBA00022679"/>
    </source>
</evidence>
<feature type="compositionally biased region" description="Basic and acidic residues" evidence="8">
    <location>
        <begin position="1"/>
        <end position="10"/>
    </location>
</feature>
<dbReference type="PANTHER" id="PTHR11909">
    <property type="entry name" value="CASEIN KINASE-RELATED"/>
    <property type="match status" value="1"/>
</dbReference>
<evidence type="ECO:0000313" key="11">
    <source>
        <dbReference type="Proteomes" id="UP001154282"/>
    </source>
</evidence>
<keyword evidence="11" id="KW-1185">Reference proteome</keyword>
<dbReference type="GO" id="GO:0004674">
    <property type="term" value="F:protein serine/threonine kinase activity"/>
    <property type="evidence" value="ECO:0007669"/>
    <property type="project" value="UniProtKB-EC"/>
</dbReference>
<dbReference type="EMBL" id="CAMGYJ010000005">
    <property type="protein sequence ID" value="CAI0409572.1"/>
    <property type="molecule type" value="Genomic_DNA"/>
</dbReference>
<evidence type="ECO:0000256" key="5">
    <source>
        <dbReference type="ARBA" id="ARBA00022777"/>
    </source>
</evidence>
<evidence type="ECO:0000313" key="10">
    <source>
        <dbReference type="EMBL" id="CAI0409572.1"/>
    </source>
</evidence>
<dbReference type="EC" id="2.7.11.1" evidence="2"/>
<keyword evidence="4 7" id="KW-0547">Nucleotide-binding</keyword>
<dbReference type="GO" id="GO:0005524">
    <property type="term" value="F:ATP binding"/>
    <property type="evidence" value="ECO:0007669"/>
    <property type="project" value="UniProtKB-UniRule"/>
</dbReference>
<comment type="caution">
    <text evidence="10">The sequence shown here is derived from an EMBL/GenBank/DDBJ whole genome shotgun (WGS) entry which is preliminary data.</text>
</comment>
<dbReference type="Pfam" id="PF00069">
    <property type="entry name" value="Pkinase"/>
    <property type="match status" value="1"/>
</dbReference>
<dbReference type="InterPro" id="IPR011009">
    <property type="entry name" value="Kinase-like_dom_sf"/>
</dbReference>
<comment type="similarity">
    <text evidence="1">Belongs to the protein kinase superfamily. CK1 Ser/Thr protein kinase family. Casein kinase I subfamily.</text>
</comment>
<feature type="region of interest" description="Disordered" evidence="8">
    <location>
        <begin position="1"/>
        <end position="27"/>
    </location>
</feature>
<dbReference type="AlphaFoldDB" id="A0AAV0JI08"/>
<name>A0AAV0JI08_9ROSI</name>
<dbReference type="InterPro" id="IPR055900">
    <property type="entry name" value="DUF7477"/>
</dbReference>
<dbReference type="SUPFAM" id="SSF56112">
    <property type="entry name" value="Protein kinase-like (PK-like)"/>
    <property type="match status" value="1"/>
</dbReference>
<evidence type="ECO:0000256" key="2">
    <source>
        <dbReference type="ARBA" id="ARBA00012513"/>
    </source>
</evidence>
<dbReference type="InterPro" id="IPR017441">
    <property type="entry name" value="Protein_kinase_ATP_BS"/>
</dbReference>
<dbReference type="PROSITE" id="PS00107">
    <property type="entry name" value="PROTEIN_KINASE_ATP"/>
    <property type="match status" value="1"/>
</dbReference>
<evidence type="ECO:0000256" key="7">
    <source>
        <dbReference type="PROSITE-ProRule" id="PRU10141"/>
    </source>
</evidence>
<evidence type="ECO:0000256" key="1">
    <source>
        <dbReference type="ARBA" id="ARBA00005926"/>
    </source>
</evidence>
<dbReference type="InterPro" id="IPR000719">
    <property type="entry name" value="Prot_kinase_dom"/>
</dbReference>
<keyword evidence="3" id="KW-0808">Transferase</keyword>
<dbReference type="PROSITE" id="PS50011">
    <property type="entry name" value="PROTEIN_KINASE_DOM"/>
    <property type="match status" value="1"/>
</dbReference>
<accession>A0AAV0JI08</accession>
<evidence type="ECO:0000259" key="9">
    <source>
        <dbReference type="PROSITE" id="PS50011"/>
    </source>
</evidence>
<proteinExistence type="inferred from homology"/>
<evidence type="ECO:0000256" key="6">
    <source>
        <dbReference type="ARBA" id="ARBA00022840"/>
    </source>
</evidence>
<dbReference type="Pfam" id="PF24289">
    <property type="entry name" value="DUF7477"/>
    <property type="match status" value="1"/>
</dbReference>